<keyword evidence="1" id="KW-0472">Membrane</keyword>
<keyword evidence="3" id="KW-1185">Reference proteome</keyword>
<reference evidence="2" key="1">
    <citation type="submission" date="2021-02" db="EMBL/GenBank/DDBJ databases">
        <authorList>
            <person name="Nowell W R."/>
        </authorList>
    </citation>
    <scope>NUCLEOTIDE SEQUENCE</scope>
</reference>
<sequence>MGLMLDDLLRYEIQPNTGFTQQSLIVQLSAAVILIGFIVGLLNSSCGYLVFRQQISRRVGSGIYLQLSSIISGLAVTLLVVKFFFIVCTYIDLSIHRNVLRIGCLLIEPCLRLLLYTNHWLNTCVAIERAVLV</sequence>
<evidence type="ECO:0000313" key="3">
    <source>
        <dbReference type="Proteomes" id="UP000663828"/>
    </source>
</evidence>
<keyword evidence="1" id="KW-1133">Transmembrane helix</keyword>
<name>A0A816HPC9_ADIRI</name>
<proteinExistence type="predicted"/>
<gene>
    <name evidence="2" type="ORF">XAT740_LOCUS63293</name>
</gene>
<keyword evidence="1" id="KW-0812">Transmembrane</keyword>
<dbReference type="AlphaFoldDB" id="A0A816HPC9"/>
<evidence type="ECO:0000313" key="2">
    <source>
        <dbReference type="EMBL" id="CAF1689411.1"/>
    </source>
</evidence>
<dbReference type="EMBL" id="CAJNOR010019231">
    <property type="protein sequence ID" value="CAF1689411.1"/>
    <property type="molecule type" value="Genomic_DNA"/>
</dbReference>
<dbReference type="Proteomes" id="UP000663828">
    <property type="component" value="Unassembled WGS sequence"/>
</dbReference>
<evidence type="ECO:0000256" key="1">
    <source>
        <dbReference type="SAM" id="Phobius"/>
    </source>
</evidence>
<feature type="non-terminal residue" evidence="2">
    <location>
        <position position="133"/>
    </location>
</feature>
<feature type="transmembrane region" description="Helical" evidence="1">
    <location>
        <begin position="63"/>
        <end position="87"/>
    </location>
</feature>
<accession>A0A816HPC9</accession>
<protein>
    <submittedName>
        <fullName evidence="2">Uncharacterized protein</fullName>
    </submittedName>
</protein>
<comment type="caution">
    <text evidence="2">The sequence shown here is derived from an EMBL/GenBank/DDBJ whole genome shotgun (WGS) entry which is preliminary data.</text>
</comment>
<feature type="transmembrane region" description="Helical" evidence="1">
    <location>
        <begin position="24"/>
        <end position="51"/>
    </location>
</feature>
<organism evidence="2 3">
    <name type="scientific">Adineta ricciae</name>
    <name type="common">Rotifer</name>
    <dbReference type="NCBI Taxonomy" id="249248"/>
    <lineage>
        <taxon>Eukaryota</taxon>
        <taxon>Metazoa</taxon>
        <taxon>Spiralia</taxon>
        <taxon>Gnathifera</taxon>
        <taxon>Rotifera</taxon>
        <taxon>Eurotatoria</taxon>
        <taxon>Bdelloidea</taxon>
        <taxon>Adinetida</taxon>
        <taxon>Adinetidae</taxon>
        <taxon>Adineta</taxon>
    </lineage>
</organism>